<dbReference type="AlphaFoldDB" id="A0AAN8VFA9"/>
<accession>A0AAN8VFA9</accession>
<keyword evidence="10" id="KW-0119">Carbohydrate metabolism</keyword>
<dbReference type="PANTHER" id="PTHR47967:SF36">
    <property type="entry name" value="PEPTIDASE A1 DOMAIN-CONTAINING PROTEIN"/>
    <property type="match status" value="1"/>
</dbReference>
<dbReference type="PRINTS" id="PR00792">
    <property type="entry name" value="PEPSIN"/>
</dbReference>
<keyword evidence="10" id="KW-0624">Polysaccharide degradation</keyword>
<comment type="caution">
    <text evidence="10">The sequence shown here is derived from an EMBL/GenBank/DDBJ whole genome shotgun (WGS) entry which is preliminary data.</text>
</comment>
<dbReference type="Pfam" id="PF14541">
    <property type="entry name" value="TAXi_C"/>
    <property type="match status" value="1"/>
</dbReference>
<evidence type="ECO:0000256" key="6">
    <source>
        <dbReference type="PIRSR" id="PIRSR601461-1"/>
    </source>
</evidence>
<dbReference type="GO" id="GO:0016798">
    <property type="term" value="F:hydrolase activity, acting on glycosyl bonds"/>
    <property type="evidence" value="ECO:0007669"/>
    <property type="project" value="UniProtKB-KW"/>
</dbReference>
<dbReference type="Gene3D" id="2.40.70.10">
    <property type="entry name" value="Acid Proteases"/>
    <property type="match status" value="2"/>
</dbReference>
<evidence type="ECO:0000313" key="10">
    <source>
        <dbReference type="EMBL" id="KAK6926533.1"/>
    </source>
</evidence>
<reference evidence="10 11" key="1">
    <citation type="submission" date="2023-12" db="EMBL/GenBank/DDBJ databases">
        <title>A high-quality genome assembly for Dillenia turbinata (Dilleniales).</title>
        <authorList>
            <person name="Chanderbali A."/>
        </authorList>
    </citation>
    <scope>NUCLEOTIDE SEQUENCE [LARGE SCALE GENOMIC DNA]</scope>
    <source>
        <strain evidence="10">LSX21</strain>
        <tissue evidence="10">Leaf</tissue>
    </source>
</reference>
<keyword evidence="5" id="KW-0325">Glycoprotein</keyword>
<dbReference type="FunFam" id="2.40.70.10:FF:000120">
    <property type="entry name" value="Aspartic proteinase nepenthesin-2"/>
    <property type="match status" value="1"/>
</dbReference>
<dbReference type="InterPro" id="IPR032861">
    <property type="entry name" value="TAXi_N"/>
</dbReference>
<evidence type="ECO:0000256" key="5">
    <source>
        <dbReference type="ARBA" id="ARBA00023180"/>
    </source>
</evidence>
<dbReference type="SUPFAM" id="SSF50630">
    <property type="entry name" value="Acid proteases"/>
    <property type="match status" value="1"/>
</dbReference>
<evidence type="ECO:0000256" key="8">
    <source>
        <dbReference type="SAM" id="SignalP"/>
    </source>
</evidence>
<keyword evidence="11" id="KW-1185">Reference proteome</keyword>
<evidence type="ECO:0000313" key="11">
    <source>
        <dbReference type="Proteomes" id="UP001370490"/>
    </source>
</evidence>
<feature type="signal peptide" evidence="8">
    <location>
        <begin position="1"/>
        <end position="31"/>
    </location>
</feature>
<dbReference type="InterPro" id="IPR032799">
    <property type="entry name" value="TAXi_C"/>
</dbReference>
<dbReference type="FunFam" id="2.40.70.10:FF:000034">
    <property type="entry name" value="Aspartyl protease family protein"/>
    <property type="match status" value="1"/>
</dbReference>
<keyword evidence="10" id="KW-0858">Xylan degradation</keyword>
<feature type="active site" evidence="6">
    <location>
        <position position="109"/>
    </location>
</feature>
<protein>
    <submittedName>
        <fullName evidence="10">Xylanase inhibitor, C-terminal</fullName>
    </submittedName>
</protein>
<dbReference type="EMBL" id="JBAMMX010000015">
    <property type="protein sequence ID" value="KAK6926533.1"/>
    <property type="molecule type" value="Genomic_DNA"/>
</dbReference>
<keyword evidence="10" id="KW-0326">Glycosidase</keyword>
<name>A0AAN8VFA9_9MAGN</name>
<dbReference type="PANTHER" id="PTHR47967">
    <property type="entry name" value="OS07G0603500 PROTEIN-RELATED"/>
    <property type="match status" value="1"/>
</dbReference>
<dbReference type="PROSITE" id="PS00141">
    <property type="entry name" value="ASP_PROTEASE"/>
    <property type="match status" value="1"/>
</dbReference>
<dbReference type="PROSITE" id="PS51767">
    <property type="entry name" value="PEPTIDASE_A1"/>
    <property type="match status" value="1"/>
</dbReference>
<dbReference type="InterPro" id="IPR051708">
    <property type="entry name" value="Plant_Aspart_Prot_A1"/>
</dbReference>
<dbReference type="InterPro" id="IPR021109">
    <property type="entry name" value="Peptidase_aspartic_dom_sf"/>
</dbReference>
<evidence type="ECO:0000259" key="9">
    <source>
        <dbReference type="PROSITE" id="PS51767"/>
    </source>
</evidence>
<dbReference type="InterPro" id="IPR001969">
    <property type="entry name" value="Aspartic_peptidase_AS"/>
</dbReference>
<evidence type="ECO:0000256" key="4">
    <source>
        <dbReference type="ARBA" id="ARBA00022801"/>
    </source>
</evidence>
<dbReference type="InterPro" id="IPR034161">
    <property type="entry name" value="Pepsin-like_plant"/>
</dbReference>
<feature type="active site" evidence="6">
    <location>
        <position position="336"/>
    </location>
</feature>
<dbReference type="GO" id="GO:0004190">
    <property type="term" value="F:aspartic-type endopeptidase activity"/>
    <property type="evidence" value="ECO:0007669"/>
    <property type="project" value="UniProtKB-KW"/>
</dbReference>
<dbReference type="GO" id="GO:0045493">
    <property type="term" value="P:xylan catabolic process"/>
    <property type="evidence" value="ECO:0007669"/>
    <property type="project" value="UniProtKB-KW"/>
</dbReference>
<evidence type="ECO:0000256" key="1">
    <source>
        <dbReference type="ARBA" id="ARBA00007447"/>
    </source>
</evidence>
<dbReference type="GO" id="GO:0005576">
    <property type="term" value="C:extracellular region"/>
    <property type="evidence" value="ECO:0007669"/>
    <property type="project" value="TreeGrafter"/>
</dbReference>
<comment type="similarity">
    <text evidence="1 7">Belongs to the peptidase A1 family.</text>
</comment>
<dbReference type="Proteomes" id="UP001370490">
    <property type="component" value="Unassembled WGS sequence"/>
</dbReference>
<keyword evidence="3 7" id="KW-0064">Aspartyl protease</keyword>
<evidence type="ECO:0000256" key="7">
    <source>
        <dbReference type="RuleBase" id="RU000454"/>
    </source>
</evidence>
<organism evidence="10 11">
    <name type="scientific">Dillenia turbinata</name>
    <dbReference type="NCBI Taxonomy" id="194707"/>
    <lineage>
        <taxon>Eukaryota</taxon>
        <taxon>Viridiplantae</taxon>
        <taxon>Streptophyta</taxon>
        <taxon>Embryophyta</taxon>
        <taxon>Tracheophyta</taxon>
        <taxon>Spermatophyta</taxon>
        <taxon>Magnoliopsida</taxon>
        <taxon>eudicotyledons</taxon>
        <taxon>Gunneridae</taxon>
        <taxon>Pentapetalae</taxon>
        <taxon>Dilleniales</taxon>
        <taxon>Dilleniaceae</taxon>
        <taxon>Dillenia</taxon>
    </lineage>
</organism>
<feature type="domain" description="Peptidase A1" evidence="9">
    <location>
        <begin position="91"/>
        <end position="461"/>
    </location>
</feature>
<dbReference type="Pfam" id="PF14543">
    <property type="entry name" value="TAXi_N"/>
    <property type="match status" value="1"/>
</dbReference>
<evidence type="ECO:0000256" key="3">
    <source>
        <dbReference type="ARBA" id="ARBA00022750"/>
    </source>
</evidence>
<dbReference type="CDD" id="cd05476">
    <property type="entry name" value="pepsin_A_like_plant"/>
    <property type="match status" value="1"/>
</dbReference>
<sequence>MASPPKFSSSFSFVLLLYFLSLTYLSPPTSSTVTVPLSLSHFNPNPSPDTFQKLNHIASVSLSRAKHIKNPPSLSQITTKEPLFSHSYGGYSIPLSFGTPPQTIPFLLDTGSDLVWFPCTHRYFCKNCSFPSNPTNIPSFIPKLSSSSKLLGCVNPKCGWIHDPDVQSRCRDCESDFKNCSQICPPYIILYGSGTTGGIALEETLDLPNLKVPDFVVGCSLFSQRQPVGIAGFGRGSASLPSQLGLSKFSYCLLSRKFDDSEKSSDLILDTGSTSDKKTEGLSYTPLLKNPFAGKNDFSVYYYVGLRRISVGGKKIKAPYKYLNPGPDGNGGTIIDSGTTFTYMVGEVFNLVADEFVNQVTSYERAINVEQMTKLRPCFNISGSETVSFPELKFHFKGGAELALPLANYFSIVNDVVCLTMVTDGVLSDVSDGGPSIILGNFQQQNFYMEYDLRKERLGFRHQSCNNKN</sequence>
<evidence type="ECO:0000256" key="2">
    <source>
        <dbReference type="ARBA" id="ARBA00022670"/>
    </source>
</evidence>
<keyword evidence="4 7" id="KW-0378">Hydrolase</keyword>
<dbReference type="InterPro" id="IPR001461">
    <property type="entry name" value="Aspartic_peptidase_A1"/>
</dbReference>
<feature type="chain" id="PRO_5042989705" evidence="8">
    <location>
        <begin position="32"/>
        <end position="469"/>
    </location>
</feature>
<keyword evidence="8" id="KW-0732">Signal</keyword>
<proteinExistence type="inferred from homology"/>
<gene>
    <name evidence="10" type="ORF">RJ641_008252</name>
</gene>
<keyword evidence="2 7" id="KW-0645">Protease</keyword>
<dbReference type="GO" id="GO:0006508">
    <property type="term" value="P:proteolysis"/>
    <property type="evidence" value="ECO:0007669"/>
    <property type="project" value="UniProtKB-KW"/>
</dbReference>
<dbReference type="InterPro" id="IPR033121">
    <property type="entry name" value="PEPTIDASE_A1"/>
</dbReference>